<protein>
    <submittedName>
        <fullName evidence="1">Uncharacterized protein</fullName>
    </submittedName>
</protein>
<gene>
    <name evidence="1" type="ORF">RJ639_045204</name>
</gene>
<proteinExistence type="predicted"/>
<keyword evidence="2" id="KW-1185">Reference proteome</keyword>
<dbReference type="Proteomes" id="UP001188597">
    <property type="component" value="Unassembled WGS sequence"/>
</dbReference>
<organism evidence="1 2">
    <name type="scientific">Escallonia herrerae</name>
    <dbReference type="NCBI Taxonomy" id="1293975"/>
    <lineage>
        <taxon>Eukaryota</taxon>
        <taxon>Viridiplantae</taxon>
        <taxon>Streptophyta</taxon>
        <taxon>Embryophyta</taxon>
        <taxon>Tracheophyta</taxon>
        <taxon>Spermatophyta</taxon>
        <taxon>Magnoliopsida</taxon>
        <taxon>eudicotyledons</taxon>
        <taxon>Gunneridae</taxon>
        <taxon>Pentapetalae</taxon>
        <taxon>asterids</taxon>
        <taxon>campanulids</taxon>
        <taxon>Escalloniales</taxon>
        <taxon>Escalloniaceae</taxon>
        <taxon>Escallonia</taxon>
    </lineage>
</organism>
<sequence>MVKRPLMVRYTLGKFSIPAGHNKIQQEEEDLVRRNNGGVGEVILCKDGHCSGTKRRFSGVTKDSHHWLPKVQVHLATRNSTEFQAKQQWGKQT</sequence>
<accession>A0AA88W978</accession>
<evidence type="ECO:0000313" key="1">
    <source>
        <dbReference type="EMBL" id="KAK3021910.1"/>
    </source>
</evidence>
<evidence type="ECO:0000313" key="2">
    <source>
        <dbReference type="Proteomes" id="UP001188597"/>
    </source>
</evidence>
<comment type="caution">
    <text evidence="1">The sequence shown here is derived from an EMBL/GenBank/DDBJ whole genome shotgun (WGS) entry which is preliminary data.</text>
</comment>
<dbReference type="AlphaFoldDB" id="A0AA88W978"/>
<reference evidence="1" key="1">
    <citation type="submission" date="2022-12" db="EMBL/GenBank/DDBJ databases">
        <title>Draft genome assemblies for two species of Escallonia (Escalloniales).</title>
        <authorList>
            <person name="Chanderbali A."/>
            <person name="Dervinis C."/>
            <person name="Anghel I."/>
            <person name="Soltis D."/>
            <person name="Soltis P."/>
            <person name="Zapata F."/>
        </authorList>
    </citation>
    <scope>NUCLEOTIDE SEQUENCE</scope>
    <source>
        <strain evidence="1">UCBG64.0493</strain>
        <tissue evidence="1">Leaf</tissue>
    </source>
</reference>
<dbReference type="EMBL" id="JAVXUP010000736">
    <property type="protein sequence ID" value="KAK3021910.1"/>
    <property type="molecule type" value="Genomic_DNA"/>
</dbReference>
<name>A0AA88W978_9ASTE</name>